<reference evidence="3 4" key="1">
    <citation type="submission" date="2017-12" db="EMBL/GenBank/DDBJ databases">
        <title>Comparative genomics of Botrytis spp.</title>
        <authorList>
            <person name="Valero-Jimenez C.A."/>
            <person name="Tapia P."/>
            <person name="Veloso J."/>
            <person name="Silva-Moreno E."/>
            <person name="Staats M."/>
            <person name="Valdes J.H."/>
            <person name="Van Kan J.A.L."/>
        </authorList>
    </citation>
    <scope>NUCLEOTIDE SEQUENCE [LARGE SCALE GENOMIC DNA]</scope>
    <source>
        <strain evidence="3 4">MUCL3349</strain>
    </source>
</reference>
<accession>A0A4Z1KCC6</accession>
<protein>
    <submittedName>
        <fullName evidence="3">Uncharacterized protein</fullName>
    </submittedName>
</protein>
<feature type="transmembrane region" description="Helical" evidence="2">
    <location>
        <begin position="63"/>
        <end position="80"/>
    </location>
</feature>
<name>A0A4Z1KCC6_9HELO</name>
<keyword evidence="2" id="KW-0812">Transmembrane</keyword>
<organism evidence="3 4">
    <name type="scientific">Botrytis porri</name>
    <dbReference type="NCBI Taxonomy" id="87229"/>
    <lineage>
        <taxon>Eukaryota</taxon>
        <taxon>Fungi</taxon>
        <taxon>Dikarya</taxon>
        <taxon>Ascomycota</taxon>
        <taxon>Pezizomycotina</taxon>
        <taxon>Leotiomycetes</taxon>
        <taxon>Helotiales</taxon>
        <taxon>Sclerotiniaceae</taxon>
        <taxon>Botrytis</taxon>
    </lineage>
</organism>
<dbReference type="Proteomes" id="UP000297280">
    <property type="component" value="Unassembled WGS sequence"/>
</dbReference>
<feature type="compositionally biased region" description="Basic and acidic residues" evidence="1">
    <location>
        <begin position="94"/>
        <end position="108"/>
    </location>
</feature>
<proteinExistence type="predicted"/>
<gene>
    <name evidence="3" type="ORF">BPOR_0586g00030</name>
</gene>
<evidence type="ECO:0000313" key="3">
    <source>
        <dbReference type="EMBL" id="TGO83831.1"/>
    </source>
</evidence>
<keyword evidence="4" id="KW-1185">Reference proteome</keyword>
<keyword evidence="2" id="KW-1133">Transmembrane helix</keyword>
<comment type="caution">
    <text evidence="3">The sequence shown here is derived from an EMBL/GenBank/DDBJ whole genome shotgun (WGS) entry which is preliminary data.</text>
</comment>
<evidence type="ECO:0000256" key="1">
    <source>
        <dbReference type="SAM" id="MobiDB-lite"/>
    </source>
</evidence>
<evidence type="ECO:0000313" key="4">
    <source>
        <dbReference type="Proteomes" id="UP000297280"/>
    </source>
</evidence>
<dbReference type="EMBL" id="PQXO01000585">
    <property type="protein sequence ID" value="TGO83831.1"/>
    <property type="molecule type" value="Genomic_DNA"/>
</dbReference>
<evidence type="ECO:0000256" key="2">
    <source>
        <dbReference type="SAM" id="Phobius"/>
    </source>
</evidence>
<keyword evidence="2" id="KW-0472">Membrane</keyword>
<sequence length="114" mass="12729">MALEDLAAEPAFAEILIKSVTVYDSMVSPMKVVSTGAREWRNVFTAEQFPAIFKSYMDGSKKACIIASAMVGMIFLVVFGDKRHYLKKCNASKAAKDKERSVNRHEEFGDTNEI</sequence>
<dbReference type="AlphaFoldDB" id="A0A4Z1KCC6"/>
<feature type="region of interest" description="Disordered" evidence="1">
    <location>
        <begin position="94"/>
        <end position="114"/>
    </location>
</feature>